<dbReference type="AlphaFoldDB" id="A0A1H6FT27"/>
<comment type="subcellular location">
    <subcellularLocation>
        <location evidence="1 8">Cell membrane</location>
        <topology evidence="1 8">Multi-pass membrane protein</topology>
    </subcellularLocation>
</comment>
<keyword evidence="4 8" id="KW-0133">Cell shape</keyword>
<dbReference type="PANTHER" id="PTHR47019">
    <property type="entry name" value="LIPID II FLIPPASE MURJ"/>
    <property type="match status" value="1"/>
</dbReference>
<evidence type="ECO:0000256" key="1">
    <source>
        <dbReference type="ARBA" id="ARBA00004651"/>
    </source>
</evidence>
<feature type="transmembrane region" description="Helical" evidence="8">
    <location>
        <begin position="130"/>
        <end position="151"/>
    </location>
</feature>
<dbReference type="Pfam" id="PF03023">
    <property type="entry name" value="MurJ"/>
    <property type="match status" value="1"/>
</dbReference>
<dbReference type="PRINTS" id="PR01806">
    <property type="entry name" value="VIRFACTRMVIN"/>
</dbReference>
<dbReference type="GO" id="GO:0008360">
    <property type="term" value="P:regulation of cell shape"/>
    <property type="evidence" value="ECO:0007669"/>
    <property type="project" value="UniProtKB-UniRule"/>
</dbReference>
<dbReference type="NCBIfam" id="TIGR01695">
    <property type="entry name" value="murJ_mviN"/>
    <property type="match status" value="1"/>
</dbReference>
<evidence type="ECO:0000256" key="9">
    <source>
        <dbReference type="PIRNR" id="PIRNR002869"/>
    </source>
</evidence>
<keyword evidence="8 9" id="KW-0961">Cell wall biogenesis/degradation</keyword>
<feature type="transmembrane region" description="Helical" evidence="8">
    <location>
        <begin position="84"/>
        <end position="110"/>
    </location>
</feature>
<comment type="pathway">
    <text evidence="8">Cell wall biogenesis; peptidoglycan biosynthesis.</text>
</comment>
<comment type="similarity">
    <text evidence="8 9">Belongs to the MurJ/MviN family.</text>
</comment>
<reference evidence="11" key="1">
    <citation type="submission" date="2016-10" db="EMBL/GenBank/DDBJ databases">
        <authorList>
            <person name="Varghese N."/>
            <person name="Submissions S."/>
        </authorList>
    </citation>
    <scope>NUCLEOTIDE SEQUENCE [LARGE SCALE GENOMIC DNA]</scope>
    <source>
        <strain evidence="11">ATCC 35263</strain>
    </source>
</reference>
<feature type="transmembrane region" description="Helical" evidence="8">
    <location>
        <begin position="313"/>
        <end position="336"/>
    </location>
</feature>
<keyword evidence="6 8" id="KW-1133">Transmembrane helix</keyword>
<dbReference type="RefSeq" id="WP_177169403.1">
    <property type="nucleotide sequence ID" value="NZ_FNWJ01000002.1"/>
</dbReference>
<dbReference type="GO" id="GO:0009252">
    <property type="term" value="P:peptidoglycan biosynthetic process"/>
    <property type="evidence" value="ECO:0007669"/>
    <property type="project" value="UniProtKB-UniRule"/>
</dbReference>
<evidence type="ECO:0000256" key="7">
    <source>
        <dbReference type="ARBA" id="ARBA00023136"/>
    </source>
</evidence>
<feature type="transmembrane region" description="Helical" evidence="8">
    <location>
        <begin position="185"/>
        <end position="207"/>
    </location>
</feature>
<dbReference type="GO" id="GO:0015648">
    <property type="term" value="F:lipid-linked peptidoglycan transporter activity"/>
    <property type="evidence" value="ECO:0007669"/>
    <property type="project" value="UniProtKB-UniRule"/>
</dbReference>
<gene>
    <name evidence="8" type="primary">murJ</name>
    <name evidence="10" type="ORF">SAMN02745716_1430</name>
</gene>
<dbReference type="HAMAP" id="MF_02078">
    <property type="entry name" value="MurJ_MviN"/>
    <property type="match status" value="1"/>
</dbReference>
<evidence type="ECO:0000256" key="5">
    <source>
        <dbReference type="ARBA" id="ARBA00022984"/>
    </source>
</evidence>
<feature type="transmembrane region" description="Helical" evidence="8">
    <location>
        <begin position="406"/>
        <end position="428"/>
    </location>
</feature>
<keyword evidence="11" id="KW-1185">Reference proteome</keyword>
<protein>
    <recommendedName>
        <fullName evidence="8">Probable lipid II flippase MurJ</fullName>
    </recommendedName>
</protein>
<dbReference type="PANTHER" id="PTHR47019:SF1">
    <property type="entry name" value="LIPID II FLIPPASE MURJ"/>
    <property type="match status" value="1"/>
</dbReference>
<dbReference type="CDD" id="cd13123">
    <property type="entry name" value="MATE_MurJ_like"/>
    <property type="match status" value="1"/>
</dbReference>
<feature type="transmembrane region" description="Helical" evidence="8">
    <location>
        <begin position="348"/>
        <end position="369"/>
    </location>
</feature>
<keyword evidence="5 8" id="KW-0573">Peptidoglycan synthesis</keyword>
<feature type="transmembrane region" description="Helical" evidence="8">
    <location>
        <begin position="381"/>
        <end position="400"/>
    </location>
</feature>
<feature type="transmembrane region" description="Helical" evidence="8">
    <location>
        <begin position="228"/>
        <end position="252"/>
    </location>
</feature>
<dbReference type="STRING" id="29539.SAMN02745716_1430"/>
<dbReference type="InterPro" id="IPR004268">
    <property type="entry name" value="MurJ"/>
</dbReference>
<feature type="transmembrane region" description="Helical" evidence="8">
    <location>
        <begin position="158"/>
        <end position="179"/>
    </location>
</feature>
<dbReference type="GO" id="GO:0071555">
    <property type="term" value="P:cell wall organization"/>
    <property type="evidence" value="ECO:0007669"/>
    <property type="project" value="UniProtKB-UniRule"/>
</dbReference>
<accession>A0A1H6FT27</accession>
<keyword evidence="8 9" id="KW-0813">Transport</keyword>
<evidence type="ECO:0000313" key="10">
    <source>
        <dbReference type="EMBL" id="SEH13969.1"/>
    </source>
</evidence>
<evidence type="ECO:0000313" key="11">
    <source>
        <dbReference type="Proteomes" id="UP000222056"/>
    </source>
</evidence>
<evidence type="ECO:0000256" key="3">
    <source>
        <dbReference type="ARBA" id="ARBA00022692"/>
    </source>
</evidence>
<sequence>MRSTLFFSAATGLSRVLGLLREVTAASLYGVSGAMSAFTIAFQVPNLVRALFADSALQGAFVPVFTELLERGERQRAFRVASTLFVLIIVVLGTVTLLFIAFARPLMALFTPGFADDPALADLTVGLARLMFPIVLLLALTGLVVGILNAFDHFAVPALAPVAWNAVIIAALLGLTPLLSHDQRIYAYAIGVLAGTVVQFLLPLPWLRGRGARLGIAFDVRDPYVWRVLKLMLPVTVALGLINLSLLINSLFGTLVSEQVPAAIDKAFRIYQLPQGLFSISIATILFPTLARLAARGQRAELRSWLGEGVRQVLLLLIPSAVLMAVLAEPITRVVYQRGSFGADATDLVSTALVWWSLSLPAQGVSLLFSRTFFSLQRPWLTTGLSLANLAVNAIVAALLYRPLGIAGIVLGTVAGTIAMCVWQGAVLRRELGGIEGAKTLSAALRMLVAGGLLAAVSWLVWRQLDAALGRSLWGQVVAVGSGCGAGAVAYLATCRLLGVSELARVARALRAR</sequence>
<organism evidence="10 11">
    <name type="scientific">Thermoleophilum album</name>
    <dbReference type="NCBI Taxonomy" id="29539"/>
    <lineage>
        <taxon>Bacteria</taxon>
        <taxon>Bacillati</taxon>
        <taxon>Actinomycetota</taxon>
        <taxon>Thermoleophilia</taxon>
        <taxon>Thermoleophilales</taxon>
        <taxon>Thermoleophilaceae</taxon>
        <taxon>Thermoleophilum</taxon>
    </lineage>
</organism>
<evidence type="ECO:0000256" key="8">
    <source>
        <dbReference type="HAMAP-Rule" id="MF_02078"/>
    </source>
</evidence>
<feature type="transmembrane region" description="Helical" evidence="8">
    <location>
        <begin position="272"/>
        <end position="293"/>
    </location>
</feature>
<proteinExistence type="inferred from homology"/>
<evidence type="ECO:0000256" key="4">
    <source>
        <dbReference type="ARBA" id="ARBA00022960"/>
    </source>
</evidence>
<dbReference type="PIRSF" id="PIRSF002869">
    <property type="entry name" value="MviN"/>
    <property type="match status" value="1"/>
</dbReference>
<dbReference type="InterPro" id="IPR051050">
    <property type="entry name" value="Lipid_II_flippase_MurJ/MviN"/>
</dbReference>
<dbReference type="EMBL" id="FNWJ01000002">
    <property type="protein sequence ID" value="SEH13969.1"/>
    <property type="molecule type" value="Genomic_DNA"/>
</dbReference>
<keyword evidence="7 8" id="KW-0472">Membrane</keyword>
<keyword evidence="2 8" id="KW-1003">Cell membrane</keyword>
<name>A0A1H6FT27_THEAL</name>
<keyword evidence="3 8" id="KW-0812">Transmembrane</keyword>
<evidence type="ECO:0000256" key="2">
    <source>
        <dbReference type="ARBA" id="ARBA00022475"/>
    </source>
</evidence>
<comment type="function">
    <text evidence="8 9">Involved in peptidoglycan biosynthesis. Transports lipid-linked peptidoglycan precursors from the inner to the outer leaflet of the cytoplasmic membrane.</text>
</comment>
<evidence type="ECO:0000256" key="6">
    <source>
        <dbReference type="ARBA" id="ARBA00022989"/>
    </source>
</evidence>
<dbReference type="Proteomes" id="UP000222056">
    <property type="component" value="Unassembled WGS sequence"/>
</dbReference>
<dbReference type="GO" id="GO:0034204">
    <property type="term" value="P:lipid translocation"/>
    <property type="evidence" value="ECO:0007669"/>
    <property type="project" value="TreeGrafter"/>
</dbReference>
<feature type="transmembrane region" description="Helical" evidence="8">
    <location>
        <begin position="473"/>
        <end position="493"/>
    </location>
</feature>
<dbReference type="UniPathway" id="UPA00219"/>
<feature type="transmembrane region" description="Helical" evidence="8">
    <location>
        <begin position="440"/>
        <end position="461"/>
    </location>
</feature>
<dbReference type="GO" id="GO:0005886">
    <property type="term" value="C:plasma membrane"/>
    <property type="evidence" value="ECO:0007669"/>
    <property type="project" value="UniProtKB-SubCell"/>
</dbReference>